<proteinExistence type="predicted"/>
<dbReference type="Pfam" id="PF04214">
    <property type="entry name" value="DUF411"/>
    <property type="match status" value="1"/>
</dbReference>
<feature type="signal peptide" evidence="1">
    <location>
        <begin position="1"/>
        <end position="32"/>
    </location>
</feature>
<protein>
    <submittedName>
        <fullName evidence="2">DUF411 domain-containing protein</fullName>
    </submittedName>
</protein>
<comment type="caution">
    <text evidence="2">The sequence shown here is derived from an EMBL/GenBank/DDBJ whole genome shotgun (WGS) entry which is preliminary data.</text>
</comment>
<feature type="chain" id="PRO_5046154350" evidence="1">
    <location>
        <begin position="33"/>
        <end position="164"/>
    </location>
</feature>
<dbReference type="InterPro" id="IPR007332">
    <property type="entry name" value="DUF411"/>
</dbReference>
<dbReference type="RefSeq" id="WP_211400603.1">
    <property type="nucleotide sequence ID" value="NZ_JAFCLK010000004.1"/>
</dbReference>
<sequence>MDESVKYPGRLTRRSAFGLVAALLALPRHVAAAEPSEILVHKDPNCSCCTGWVRHLQSAGFAVTVRESTVLHLVRRRLGVPDDLAACHTAEASGYVPEGHVPAVAVRRLLETRPEAIGLAVPGMPVGSPGMERERAPAERYEVVLFGAKGRQTFMRFVGGEAVG</sequence>
<evidence type="ECO:0000313" key="2">
    <source>
        <dbReference type="EMBL" id="MBR1135241.1"/>
    </source>
</evidence>
<gene>
    <name evidence="2" type="ORF">JQ619_05655</name>
</gene>
<evidence type="ECO:0000256" key="1">
    <source>
        <dbReference type="SAM" id="SignalP"/>
    </source>
</evidence>
<accession>A0ABS5G3F8</accession>
<dbReference type="Proteomes" id="UP001314635">
    <property type="component" value="Unassembled WGS sequence"/>
</dbReference>
<name>A0ABS5G3F8_9BRAD</name>
<evidence type="ECO:0000313" key="3">
    <source>
        <dbReference type="Proteomes" id="UP001314635"/>
    </source>
</evidence>
<reference evidence="3" key="1">
    <citation type="journal article" date="2021" name="ISME J.">
        <title>Evolutionary origin and ecological implication of a unique nif island in free-living Bradyrhizobium lineages.</title>
        <authorList>
            <person name="Tao J."/>
        </authorList>
    </citation>
    <scope>NUCLEOTIDE SEQUENCE [LARGE SCALE GENOMIC DNA]</scope>
    <source>
        <strain evidence="3">SZCCT0094</strain>
    </source>
</reference>
<keyword evidence="1" id="KW-0732">Signal</keyword>
<organism evidence="2 3">
    <name type="scientific">Bradyrhizobium denitrificans</name>
    <dbReference type="NCBI Taxonomy" id="2734912"/>
    <lineage>
        <taxon>Bacteria</taxon>
        <taxon>Pseudomonadati</taxon>
        <taxon>Pseudomonadota</taxon>
        <taxon>Alphaproteobacteria</taxon>
        <taxon>Hyphomicrobiales</taxon>
        <taxon>Nitrobacteraceae</taxon>
        <taxon>Bradyrhizobium</taxon>
    </lineage>
</organism>
<keyword evidence="3" id="KW-1185">Reference proteome</keyword>
<dbReference type="EMBL" id="JAFCLK010000004">
    <property type="protein sequence ID" value="MBR1135241.1"/>
    <property type="molecule type" value="Genomic_DNA"/>
</dbReference>